<reference evidence="1" key="1">
    <citation type="submission" date="2025-02" db="EMBL/GenBank/DDBJ databases">
        <authorList>
            <consortium name="NCBI Genome Project"/>
        </authorList>
    </citation>
    <scope>NUCLEOTIDE SEQUENCE</scope>
</reference>
<sequence length="139" mass="14775">MGTRLGLISFQAGCYAARSANVQTPGSTCTGMGEVCTTPTTAALETTPAPAVEELGYILLTMRSTPITTCPRISQGHGYHDARLSFYVILHGELYSVPLDAYCSLHSSLILTGMDNSIFSRVRDIAPGTPNSTMDRKAG</sequence>
<proteinExistence type="predicted"/>
<organism evidence="1">
    <name type="scientific">Aspergillus niger</name>
    <dbReference type="NCBI Taxonomy" id="5061"/>
    <lineage>
        <taxon>Eukaryota</taxon>
        <taxon>Fungi</taxon>
        <taxon>Dikarya</taxon>
        <taxon>Ascomycota</taxon>
        <taxon>Pezizomycotina</taxon>
        <taxon>Eurotiomycetes</taxon>
        <taxon>Eurotiomycetidae</taxon>
        <taxon>Eurotiales</taxon>
        <taxon>Aspergillaceae</taxon>
        <taxon>Aspergillus</taxon>
        <taxon>Aspergillus subgen. Circumdati</taxon>
    </lineage>
</organism>
<dbReference type="VEuPathDB" id="FungiDB:An04g07940"/>
<dbReference type="KEGG" id="ang:An04g07940"/>
<dbReference type="AlphaFoldDB" id="A0AAJ8E2R8"/>
<protein>
    <submittedName>
        <fullName evidence="1">Uncharacterized protein</fullName>
    </submittedName>
</protein>
<evidence type="ECO:0000313" key="1">
    <source>
        <dbReference type="RefSeq" id="XP_059605268.1"/>
    </source>
</evidence>
<accession>A0AAJ8E2R8</accession>
<name>A0AAJ8E2R8_ASPNG</name>
<gene>
    <name evidence="1" type="ORF">An04g07940</name>
</gene>
<reference evidence="1" key="2">
    <citation type="submission" date="2025-08" db="UniProtKB">
        <authorList>
            <consortium name="RefSeq"/>
        </authorList>
    </citation>
    <scope>IDENTIFICATION</scope>
</reference>
<dbReference type="RefSeq" id="XP_059605268.1">
    <property type="nucleotide sequence ID" value="XM_059747682.1"/>
</dbReference>
<dbReference type="GeneID" id="84591006"/>